<feature type="compositionally biased region" description="Basic and acidic residues" evidence="1">
    <location>
        <begin position="250"/>
        <end position="276"/>
    </location>
</feature>
<feature type="region of interest" description="Disordered" evidence="1">
    <location>
        <begin position="249"/>
        <end position="288"/>
    </location>
</feature>
<gene>
    <name evidence="2" type="ORF">VNO78_03076</name>
</gene>
<proteinExistence type="predicted"/>
<name>A0AAN9TCI2_PSOTE</name>
<protein>
    <submittedName>
        <fullName evidence="2">Uncharacterized protein</fullName>
    </submittedName>
</protein>
<accession>A0AAN9TCI2</accession>
<organism evidence="2 3">
    <name type="scientific">Psophocarpus tetragonolobus</name>
    <name type="common">Winged bean</name>
    <name type="synonym">Dolichos tetragonolobus</name>
    <dbReference type="NCBI Taxonomy" id="3891"/>
    <lineage>
        <taxon>Eukaryota</taxon>
        <taxon>Viridiplantae</taxon>
        <taxon>Streptophyta</taxon>
        <taxon>Embryophyta</taxon>
        <taxon>Tracheophyta</taxon>
        <taxon>Spermatophyta</taxon>
        <taxon>Magnoliopsida</taxon>
        <taxon>eudicotyledons</taxon>
        <taxon>Gunneridae</taxon>
        <taxon>Pentapetalae</taxon>
        <taxon>rosids</taxon>
        <taxon>fabids</taxon>
        <taxon>Fabales</taxon>
        <taxon>Fabaceae</taxon>
        <taxon>Papilionoideae</taxon>
        <taxon>50 kb inversion clade</taxon>
        <taxon>NPAAA clade</taxon>
        <taxon>indigoferoid/millettioid clade</taxon>
        <taxon>Phaseoleae</taxon>
        <taxon>Psophocarpus</taxon>
    </lineage>
</organism>
<evidence type="ECO:0000313" key="2">
    <source>
        <dbReference type="EMBL" id="KAK7411641.1"/>
    </source>
</evidence>
<reference evidence="2 3" key="1">
    <citation type="submission" date="2024-01" db="EMBL/GenBank/DDBJ databases">
        <title>The genomes of 5 underutilized Papilionoideae crops provide insights into root nodulation and disease resistanc.</title>
        <authorList>
            <person name="Jiang F."/>
        </authorList>
    </citation>
    <scope>NUCLEOTIDE SEQUENCE [LARGE SCALE GENOMIC DNA]</scope>
    <source>
        <strain evidence="2">DUOXIRENSHENG_FW03</strain>
        <tissue evidence="2">Leaves</tissue>
    </source>
</reference>
<dbReference type="Proteomes" id="UP001386955">
    <property type="component" value="Unassembled WGS sequence"/>
</dbReference>
<dbReference type="AlphaFoldDB" id="A0AAN9TCI2"/>
<evidence type="ECO:0000256" key="1">
    <source>
        <dbReference type="SAM" id="MobiDB-lite"/>
    </source>
</evidence>
<evidence type="ECO:0000313" key="3">
    <source>
        <dbReference type="Proteomes" id="UP001386955"/>
    </source>
</evidence>
<sequence length="288" mass="33587">MRLSRQFCYSSRSDIAVWSVLFSGSVHLQRFSLSLEHEEKVVHLSARIKSFGRQTPASDILSFYPGAFVDTAGNYWDVPFPMAIDLASFSEPHSGVEWKNLDTWHYCNHWVWRYLARAEIDDRRLGSARFFLQASGIKSSFLADIFALIYFTTNMDNFCFSNKCLRDFWLVFGLTKEVARYCLKCQEFMAELHFYKTFVLLNFYADGSLTILSIKPCVFDFCELQNIPHVQLSLMSVRKAFLAENVQSPPHKEKGRLENEQRMEKKEKDAHERRDSNGNYKVNVRGFQ</sequence>
<dbReference type="EMBL" id="JAYMYS010000001">
    <property type="protein sequence ID" value="KAK7411641.1"/>
    <property type="molecule type" value="Genomic_DNA"/>
</dbReference>
<comment type="caution">
    <text evidence="2">The sequence shown here is derived from an EMBL/GenBank/DDBJ whole genome shotgun (WGS) entry which is preliminary data.</text>
</comment>
<keyword evidence="3" id="KW-1185">Reference proteome</keyword>